<evidence type="ECO:0000256" key="1">
    <source>
        <dbReference type="ARBA" id="ARBA00001917"/>
    </source>
</evidence>
<keyword evidence="2" id="KW-0285">Flavoprotein</keyword>
<organism evidence="6 7">
    <name type="scientific">Alteromonas sediminis</name>
    <dbReference type="NCBI Taxonomy" id="2259342"/>
    <lineage>
        <taxon>Bacteria</taxon>
        <taxon>Pseudomonadati</taxon>
        <taxon>Pseudomonadota</taxon>
        <taxon>Gammaproteobacteria</taxon>
        <taxon>Alteromonadales</taxon>
        <taxon>Alteromonadaceae</taxon>
        <taxon>Alteromonas/Salinimonas group</taxon>
        <taxon>Alteromonas</taxon>
    </lineage>
</organism>
<keyword evidence="7" id="KW-1185">Reference proteome</keyword>
<dbReference type="GO" id="GO:0008615">
    <property type="term" value="P:pyridoxine biosynthetic process"/>
    <property type="evidence" value="ECO:0007669"/>
    <property type="project" value="InterPro"/>
</dbReference>
<evidence type="ECO:0000256" key="4">
    <source>
        <dbReference type="ARBA" id="ARBA00023002"/>
    </source>
</evidence>
<evidence type="ECO:0000313" key="6">
    <source>
        <dbReference type="EMBL" id="RPJ67310.1"/>
    </source>
</evidence>
<dbReference type="AlphaFoldDB" id="A0A3N5Y1Z9"/>
<dbReference type="Pfam" id="PF12766">
    <property type="entry name" value="Pyridox_oxase_2"/>
    <property type="match status" value="1"/>
</dbReference>
<dbReference type="PANTHER" id="PTHR10851:SF3">
    <property type="entry name" value="PYRIDOXINE_PYRIDOXAMINE 5'-PHOSPHATE OXIDASE 2"/>
    <property type="match status" value="1"/>
</dbReference>
<dbReference type="InterPro" id="IPR024624">
    <property type="entry name" value="Pyridox_Oxase_Alr4036_FMN-bd"/>
</dbReference>
<gene>
    <name evidence="6" type="ORF">DRW07_07195</name>
</gene>
<dbReference type="Gene3D" id="2.30.110.10">
    <property type="entry name" value="Electron Transport, Fmn-binding Protein, Chain A"/>
    <property type="match status" value="1"/>
</dbReference>
<comment type="caution">
    <text evidence="6">The sequence shown here is derived from an EMBL/GenBank/DDBJ whole genome shotgun (WGS) entry which is preliminary data.</text>
</comment>
<comment type="cofactor">
    <cofactor evidence="1">
        <name>FMN</name>
        <dbReference type="ChEBI" id="CHEBI:58210"/>
    </cofactor>
</comment>
<reference evidence="6 7" key="1">
    <citation type="submission" date="2018-11" db="EMBL/GenBank/DDBJ databases">
        <authorList>
            <person name="Ye M.-Q."/>
            <person name="Du Z.-J."/>
        </authorList>
    </citation>
    <scope>NUCLEOTIDE SEQUENCE [LARGE SCALE GENOMIC DNA]</scope>
    <source>
        <strain evidence="6 7">U0105</strain>
    </source>
</reference>
<evidence type="ECO:0000313" key="7">
    <source>
        <dbReference type="Proteomes" id="UP000275281"/>
    </source>
</evidence>
<keyword evidence="3" id="KW-0288">FMN</keyword>
<dbReference type="InterPro" id="IPR000659">
    <property type="entry name" value="Pyridox_Oxase"/>
</dbReference>
<protein>
    <submittedName>
        <fullName evidence="6">Pyridoxamine 5'-phosphate oxidase</fullName>
    </submittedName>
</protein>
<name>A0A3N5Y1Z9_9ALTE</name>
<proteinExistence type="predicted"/>
<dbReference type="SUPFAM" id="SSF50475">
    <property type="entry name" value="FMN-binding split barrel"/>
    <property type="match status" value="1"/>
</dbReference>
<feature type="domain" description="Pyridoxamine 5'-phosphate oxidase Alr4036 family FMN-binding" evidence="5">
    <location>
        <begin position="7"/>
        <end position="98"/>
    </location>
</feature>
<dbReference type="InterPro" id="IPR012349">
    <property type="entry name" value="Split_barrel_FMN-bd"/>
</dbReference>
<evidence type="ECO:0000259" key="5">
    <source>
        <dbReference type="Pfam" id="PF12766"/>
    </source>
</evidence>
<sequence length="189" mass="21894">MTKDVRPSWHQRLSRSLHLSRSKPESRYVQLATVGADHKPQNRTVVFRGFDTNGGALRFITDKRSAKFTALYNNPNAEICWYFSGSREQYRLSGCCKFASEKEKNSVWKSLSESSKRQFLWGEPKSKLVDTYTPLSITDETPPAHFVLVNVVIENVDYLNLKHGDQGYPHTREIYLKINNEWHCEKVIP</sequence>
<accession>A0A3N5Y1Z9</accession>
<dbReference type="EMBL" id="RPOK01000002">
    <property type="protein sequence ID" value="RPJ67310.1"/>
    <property type="molecule type" value="Genomic_DNA"/>
</dbReference>
<dbReference type="RefSeq" id="WP_124027211.1">
    <property type="nucleotide sequence ID" value="NZ_JBHRSN010000015.1"/>
</dbReference>
<keyword evidence="4" id="KW-0560">Oxidoreductase</keyword>
<dbReference type="GO" id="GO:0010181">
    <property type="term" value="F:FMN binding"/>
    <property type="evidence" value="ECO:0007669"/>
    <property type="project" value="InterPro"/>
</dbReference>
<dbReference type="Proteomes" id="UP000275281">
    <property type="component" value="Unassembled WGS sequence"/>
</dbReference>
<evidence type="ECO:0000256" key="2">
    <source>
        <dbReference type="ARBA" id="ARBA00022630"/>
    </source>
</evidence>
<dbReference type="GO" id="GO:0004733">
    <property type="term" value="F:pyridoxamine phosphate oxidase activity"/>
    <property type="evidence" value="ECO:0007669"/>
    <property type="project" value="InterPro"/>
</dbReference>
<evidence type="ECO:0000256" key="3">
    <source>
        <dbReference type="ARBA" id="ARBA00022643"/>
    </source>
</evidence>
<dbReference type="PANTHER" id="PTHR10851">
    <property type="entry name" value="PYRIDOXINE-5-PHOSPHATE OXIDASE"/>
    <property type="match status" value="1"/>
</dbReference>
<dbReference type="OrthoDB" id="5736591at2"/>